<comment type="cofactor">
    <cofactor evidence="1 11">
        <name>pyridoxal 5'-phosphate</name>
        <dbReference type="ChEBI" id="CHEBI:597326"/>
    </cofactor>
</comment>
<dbReference type="Gene3D" id="3.40.640.10">
    <property type="entry name" value="Type I PLP-dependent aspartate aminotransferase-like (Major domain)"/>
    <property type="match status" value="1"/>
</dbReference>
<name>A0A2P2DX76_9LEPT</name>
<dbReference type="CDD" id="cd00609">
    <property type="entry name" value="AAT_like"/>
    <property type="match status" value="1"/>
</dbReference>
<dbReference type="Gene3D" id="3.90.1150.10">
    <property type="entry name" value="Aspartate Aminotransferase, domain 1"/>
    <property type="match status" value="1"/>
</dbReference>
<gene>
    <name evidence="11 14" type="primary">hisC</name>
    <name evidence="14" type="ORF">LPTSP4_07430</name>
</gene>
<keyword evidence="5 11" id="KW-0032">Aminotransferase</keyword>
<evidence type="ECO:0000256" key="2">
    <source>
        <dbReference type="ARBA" id="ARBA00005011"/>
    </source>
</evidence>
<dbReference type="InterPro" id="IPR005861">
    <property type="entry name" value="HisP_aminotrans"/>
</dbReference>
<keyword evidence="7 11" id="KW-0808">Transferase</keyword>
<dbReference type="InterPro" id="IPR015424">
    <property type="entry name" value="PyrdxlP-dep_Trfase"/>
</dbReference>
<dbReference type="NCBIfam" id="TIGR01141">
    <property type="entry name" value="hisC"/>
    <property type="match status" value="1"/>
</dbReference>
<dbReference type="UniPathway" id="UPA00031">
    <property type="reaction ID" value="UER00012"/>
</dbReference>
<evidence type="ECO:0000313" key="14">
    <source>
        <dbReference type="EMBL" id="GBF49233.1"/>
    </source>
</evidence>
<dbReference type="InterPro" id="IPR001917">
    <property type="entry name" value="Aminotrans_II_pyridoxalP_BS"/>
</dbReference>
<comment type="similarity">
    <text evidence="3 11">Belongs to the class-II pyridoxal-phosphate-dependent aminotransferase family. Histidinol-phosphate aminotransferase subfamily.</text>
</comment>
<dbReference type="InterPro" id="IPR004839">
    <property type="entry name" value="Aminotransferase_I/II_large"/>
</dbReference>
<keyword evidence="15" id="KW-1185">Reference proteome</keyword>
<dbReference type="EC" id="2.6.1.9" evidence="11"/>
<evidence type="ECO:0000256" key="5">
    <source>
        <dbReference type="ARBA" id="ARBA00022576"/>
    </source>
</evidence>
<keyword evidence="9 11" id="KW-0368">Histidine biosynthesis</keyword>
<evidence type="ECO:0000259" key="13">
    <source>
        <dbReference type="Pfam" id="PF00155"/>
    </source>
</evidence>
<evidence type="ECO:0000256" key="9">
    <source>
        <dbReference type="ARBA" id="ARBA00023102"/>
    </source>
</evidence>
<dbReference type="Pfam" id="PF00155">
    <property type="entry name" value="Aminotran_1_2"/>
    <property type="match status" value="1"/>
</dbReference>
<keyword evidence="6 11" id="KW-0028">Amino-acid biosynthesis</keyword>
<keyword evidence="8 11" id="KW-0663">Pyridoxal phosphate</keyword>
<evidence type="ECO:0000256" key="1">
    <source>
        <dbReference type="ARBA" id="ARBA00001933"/>
    </source>
</evidence>
<evidence type="ECO:0000256" key="10">
    <source>
        <dbReference type="ARBA" id="ARBA00047481"/>
    </source>
</evidence>
<organism evidence="14 15">
    <name type="scientific">Leptospira ryugenii</name>
    <dbReference type="NCBI Taxonomy" id="1917863"/>
    <lineage>
        <taxon>Bacteria</taxon>
        <taxon>Pseudomonadati</taxon>
        <taxon>Spirochaetota</taxon>
        <taxon>Spirochaetia</taxon>
        <taxon>Leptospirales</taxon>
        <taxon>Leptospiraceae</taxon>
        <taxon>Leptospira</taxon>
    </lineage>
</organism>
<dbReference type="PANTHER" id="PTHR42885">
    <property type="entry name" value="HISTIDINOL-PHOSPHATE AMINOTRANSFERASE-RELATED"/>
    <property type="match status" value="1"/>
</dbReference>
<dbReference type="OrthoDB" id="9813612at2"/>
<dbReference type="PANTHER" id="PTHR42885:SF2">
    <property type="entry name" value="HISTIDINOL-PHOSPHATE AMINOTRANSFERASE"/>
    <property type="match status" value="1"/>
</dbReference>
<protein>
    <recommendedName>
        <fullName evidence="11">Histidinol-phosphate aminotransferase</fullName>
        <ecNumber evidence="11">2.6.1.9</ecNumber>
    </recommendedName>
    <alternativeName>
        <fullName evidence="11">Imidazole acetol-phosphate transaminase</fullName>
    </alternativeName>
</protein>
<feature type="modified residue" description="N6-(pyridoxal phosphate)lysine" evidence="11">
    <location>
        <position position="219"/>
    </location>
</feature>
<dbReference type="SUPFAM" id="SSF53383">
    <property type="entry name" value="PLP-dependent transferases"/>
    <property type="match status" value="1"/>
</dbReference>
<dbReference type="PROSITE" id="PS00599">
    <property type="entry name" value="AA_TRANSFER_CLASS_2"/>
    <property type="match status" value="1"/>
</dbReference>
<feature type="region of interest" description="Disordered" evidence="12">
    <location>
        <begin position="1"/>
        <end position="26"/>
    </location>
</feature>
<evidence type="ECO:0000256" key="7">
    <source>
        <dbReference type="ARBA" id="ARBA00022679"/>
    </source>
</evidence>
<evidence type="ECO:0000313" key="15">
    <source>
        <dbReference type="Proteomes" id="UP000245133"/>
    </source>
</evidence>
<comment type="subunit">
    <text evidence="4 11">Homodimer.</text>
</comment>
<reference evidence="14 15" key="1">
    <citation type="submission" date="2018-02" db="EMBL/GenBank/DDBJ databases">
        <title>Novel Leptospira species isolated from soil and water in Japan.</title>
        <authorList>
            <person name="Nakao R."/>
            <person name="Masuzawa T."/>
        </authorList>
    </citation>
    <scope>NUCLEOTIDE SEQUENCE [LARGE SCALE GENOMIC DNA]</scope>
    <source>
        <strain evidence="14 15">YH101</strain>
    </source>
</reference>
<dbReference type="EMBL" id="BFBB01000002">
    <property type="protein sequence ID" value="GBF49233.1"/>
    <property type="molecule type" value="Genomic_DNA"/>
</dbReference>
<dbReference type="HAMAP" id="MF_01023">
    <property type="entry name" value="HisC_aminotrans_2"/>
    <property type="match status" value="1"/>
</dbReference>
<sequence>MKTSQISPRKEVLGLSPYTPGEQPKVGERVIKLNTNENPYPPSPKIKAEIQEILDKGFLRKYPHYNSEALRNSIAKKYKLHPDQILVTNGSDEALRLLFQAVLGPGDSILAPEPTYSLYPVLVEQLMCGVRFETSPLLSNLHMNLEDLQSRQAKLLAFAHPNAPTGIKEAKSDLISLIKSFPGYVLSDEAYIDFAEDGESLIDEIQHNANLIVTRTFSKSYSLAGLRVGYLVASKELVANIQKLKDSYNVGMLEQKIAQIAFEDETYFSESRKKVIVERQRLKQALEALDFFIPESHTNFLFCKPLGATSPEEIYIRLKDRNIFVRYFSKGISRNYVRISIGTSEESDLLLEALREIL</sequence>
<dbReference type="Proteomes" id="UP000245133">
    <property type="component" value="Unassembled WGS sequence"/>
</dbReference>
<dbReference type="AlphaFoldDB" id="A0A2P2DX76"/>
<evidence type="ECO:0000256" key="3">
    <source>
        <dbReference type="ARBA" id="ARBA00007970"/>
    </source>
</evidence>
<accession>A0A2P2DX76</accession>
<dbReference type="GO" id="GO:0000105">
    <property type="term" value="P:L-histidine biosynthetic process"/>
    <property type="evidence" value="ECO:0007669"/>
    <property type="project" value="UniProtKB-UniRule"/>
</dbReference>
<evidence type="ECO:0000256" key="12">
    <source>
        <dbReference type="SAM" id="MobiDB-lite"/>
    </source>
</evidence>
<evidence type="ECO:0000256" key="8">
    <source>
        <dbReference type="ARBA" id="ARBA00022898"/>
    </source>
</evidence>
<dbReference type="InterPro" id="IPR015422">
    <property type="entry name" value="PyrdxlP-dep_Trfase_small"/>
</dbReference>
<dbReference type="GO" id="GO:0004400">
    <property type="term" value="F:histidinol-phosphate transaminase activity"/>
    <property type="evidence" value="ECO:0007669"/>
    <property type="project" value="UniProtKB-UniRule"/>
</dbReference>
<dbReference type="GO" id="GO:0030170">
    <property type="term" value="F:pyridoxal phosphate binding"/>
    <property type="evidence" value="ECO:0007669"/>
    <property type="project" value="InterPro"/>
</dbReference>
<evidence type="ECO:0000256" key="4">
    <source>
        <dbReference type="ARBA" id="ARBA00011738"/>
    </source>
</evidence>
<comment type="pathway">
    <text evidence="2 11">Amino-acid biosynthesis; L-histidine biosynthesis; L-histidine from 5-phospho-alpha-D-ribose 1-diphosphate: step 7/9.</text>
</comment>
<proteinExistence type="inferred from homology"/>
<comment type="caution">
    <text evidence="14">The sequence shown here is derived from an EMBL/GenBank/DDBJ whole genome shotgun (WGS) entry which is preliminary data.</text>
</comment>
<dbReference type="InterPro" id="IPR015421">
    <property type="entry name" value="PyrdxlP-dep_Trfase_major"/>
</dbReference>
<evidence type="ECO:0000256" key="6">
    <source>
        <dbReference type="ARBA" id="ARBA00022605"/>
    </source>
</evidence>
<evidence type="ECO:0000256" key="11">
    <source>
        <dbReference type="HAMAP-Rule" id="MF_01023"/>
    </source>
</evidence>
<feature type="domain" description="Aminotransferase class I/classII large" evidence="13">
    <location>
        <begin position="29"/>
        <end position="354"/>
    </location>
</feature>
<comment type="catalytic activity">
    <reaction evidence="10 11">
        <text>L-histidinol phosphate + 2-oxoglutarate = 3-(imidazol-4-yl)-2-oxopropyl phosphate + L-glutamate</text>
        <dbReference type="Rhea" id="RHEA:23744"/>
        <dbReference type="ChEBI" id="CHEBI:16810"/>
        <dbReference type="ChEBI" id="CHEBI:29985"/>
        <dbReference type="ChEBI" id="CHEBI:57766"/>
        <dbReference type="ChEBI" id="CHEBI:57980"/>
        <dbReference type="EC" id="2.6.1.9"/>
    </reaction>
</comment>